<protein>
    <submittedName>
        <fullName evidence="1">Uncharacterized protein</fullName>
    </submittedName>
</protein>
<organism evidence="1 2">
    <name type="scientific">Salvia divinorum</name>
    <name type="common">Maria pastora</name>
    <name type="synonym">Diviner's sage</name>
    <dbReference type="NCBI Taxonomy" id="28513"/>
    <lineage>
        <taxon>Eukaryota</taxon>
        <taxon>Viridiplantae</taxon>
        <taxon>Streptophyta</taxon>
        <taxon>Embryophyta</taxon>
        <taxon>Tracheophyta</taxon>
        <taxon>Spermatophyta</taxon>
        <taxon>Magnoliopsida</taxon>
        <taxon>eudicotyledons</taxon>
        <taxon>Gunneridae</taxon>
        <taxon>Pentapetalae</taxon>
        <taxon>asterids</taxon>
        <taxon>lamiids</taxon>
        <taxon>Lamiales</taxon>
        <taxon>Lamiaceae</taxon>
        <taxon>Nepetoideae</taxon>
        <taxon>Mentheae</taxon>
        <taxon>Salviinae</taxon>
        <taxon>Salvia</taxon>
        <taxon>Salvia subgen. Calosphace</taxon>
    </lineage>
</organism>
<gene>
    <name evidence="1" type="ORF">AAHA92_00895</name>
</gene>
<sequence>MAIRMPHQNFPCLRQALKCRQKLLMTQILKKMSLQIKAHVYLLVMTTQQLKLVAKFFGQRRPTIALDSLLIRGDFKGSSHLQGKR</sequence>
<evidence type="ECO:0000313" key="2">
    <source>
        <dbReference type="Proteomes" id="UP001567538"/>
    </source>
</evidence>
<name>A0ABD1ILM5_SALDI</name>
<reference evidence="1 2" key="1">
    <citation type="submission" date="2024-06" db="EMBL/GenBank/DDBJ databases">
        <title>A chromosome level genome sequence of Diviner's sage (Salvia divinorum).</title>
        <authorList>
            <person name="Ford S.A."/>
            <person name="Ro D.-K."/>
            <person name="Ness R.W."/>
            <person name="Phillips M.A."/>
        </authorList>
    </citation>
    <scope>NUCLEOTIDE SEQUENCE [LARGE SCALE GENOMIC DNA]</scope>
    <source>
        <strain evidence="1">SAF-2024a</strain>
        <tissue evidence="1">Leaf</tissue>
    </source>
</reference>
<comment type="caution">
    <text evidence="1">The sequence shown here is derived from an EMBL/GenBank/DDBJ whole genome shotgun (WGS) entry which is preliminary data.</text>
</comment>
<dbReference type="EMBL" id="JBEAFC010000001">
    <property type="protein sequence ID" value="KAL1569412.1"/>
    <property type="molecule type" value="Genomic_DNA"/>
</dbReference>
<evidence type="ECO:0000313" key="1">
    <source>
        <dbReference type="EMBL" id="KAL1569412.1"/>
    </source>
</evidence>
<accession>A0ABD1ILM5</accession>
<dbReference type="AlphaFoldDB" id="A0ABD1ILM5"/>
<dbReference type="Proteomes" id="UP001567538">
    <property type="component" value="Unassembled WGS sequence"/>
</dbReference>
<proteinExistence type="predicted"/>
<keyword evidence="2" id="KW-1185">Reference proteome</keyword>